<name>A0A5C3QIA3_9AGAR</name>
<keyword evidence="2" id="KW-1185">Reference proteome</keyword>
<reference evidence="1 2" key="1">
    <citation type="journal article" date="2019" name="Nat. Ecol. Evol.">
        <title>Megaphylogeny resolves global patterns of mushroom evolution.</title>
        <authorList>
            <person name="Varga T."/>
            <person name="Krizsan K."/>
            <person name="Foldi C."/>
            <person name="Dima B."/>
            <person name="Sanchez-Garcia M."/>
            <person name="Sanchez-Ramirez S."/>
            <person name="Szollosi G.J."/>
            <person name="Szarkandi J.G."/>
            <person name="Papp V."/>
            <person name="Albert L."/>
            <person name="Andreopoulos W."/>
            <person name="Angelini C."/>
            <person name="Antonin V."/>
            <person name="Barry K.W."/>
            <person name="Bougher N.L."/>
            <person name="Buchanan P."/>
            <person name="Buyck B."/>
            <person name="Bense V."/>
            <person name="Catcheside P."/>
            <person name="Chovatia M."/>
            <person name="Cooper J."/>
            <person name="Damon W."/>
            <person name="Desjardin D."/>
            <person name="Finy P."/>
            <person name="Geml J."/>
            <person name="Haridas S."/>
            <person name="Hughes K."/>
            <person name="Justo A."/>
            <person name="Karasinski D."/>
            <person name="Kautmanova I."/>
            <person name="Kiss B."/>
            <person name="Kocsube S."/>
            <person name="Kotiranta H."/>
            <person name="LaButti K.M."/>
            <person name="Lechner B.E."/>
            <person name="Liimatainen K."/>
            <person name="Lipzen A."/>
            <person name="Lukacs Z."/>
            <person name="Mihaltcheva S."/>
            <person name="Morgado L.N."/>
            <person name="Niskanen T."/>
            <person name="Noordeloos M.E."/>
            <person name="Ohm R.A."/>
            <person name="Ortiz-Santana B."/>
            <person name="Ovrebo C."/>
            <person name="Racz N."/>
            <person name="Riley R."/>
            <person name="Savchenko A."/>
            <person name="Shiryaev A."/>
            <person name="Soop K."/>
            <person name="Spirin V."/>
            <person name="Szebenyi C."/>
            <person name="Tomsovsky M."/>
            <person name="Tulloss R.E."/>
            <person name="Uehling J."/>
            <person name="Grigoriev I.V."/>
            <person name="Vagvolgyi C."/>
            <person name="Papp T."/>
            <person name="Martin F.M."/>
            <person name="Miettinen O."/>
            <person name="Hibbett D.S."/>
            <person name="Nagy L.G."/>
        </authorList>
    </citation>
    <scope>NUCLEOTIDE SEQUENCE [LARGE SCALE GENOMIC DNA]</scope>
    <source>
        <strain evidence="1 2">CBS 309.79</strain>
    </source>
</reference>
<evidence type="ECO:0000313" key="1">
    <source>
        <dbReference type="EMBL" id="TFL01773.1"/>
    </source>
</evidence>
<sequence>MRKNHPARFSDLTSFCSSLVLRSTGCSHTTNAHRHSPFCFSGSQCCCQCLRLVCVAFITRAFPSSSPSPSFVPSNPLRSLF</sequence>
<evidence type="ECO:0000313" key="2">
    <source>
        <dbReference type="Proteomes" id="UP000305067"/>
    </source>
</evidence>
<dbReference type="Proteomes" id="UP000305067">
    <property type="component" value="Unassembled WGS sequence"/>
</dbReference>
<organism evidence="1 2">
    <name type="scientific">Pterulicium gracile</name>
    <dbReference type="NCBI Taxonomy" id="1884261"/>
    <lineage>
        <taxon>Eukaryota</taxon>
        <taxon>Fungi</taxon>
        <taxon>Dikarya</taxon>
        <taxon>Basidiomycota</taxon>
        <taxon>Agaricomycotina</taxon>
        <taxon>Agaricomycetes</taxon>
        <taxon>Agaricomycetidae</taxon>
        <taxon>Agaricales</taxon>
        <taxon>Pleurotineae</taxon>
        <taxon>Pterulaceae</taxon>
        <taxon>Pterulicium</taxon>
    </lineage>
</organism>
<gene>
    <name evidence="1" type="ORF">BDV98DRAFT_567516</name>
</gene>
<protein>
    <submittedName>
        <fullName evidence="1">Uncharacterized protein</fullName>
    </submittedName>
</protein>
<dbReference type="AlphaFoldDB" id="A0A5C3QIA3"/>
<proteinExistence type="predicted"/>
<accession>A0A5C3QIA3</accession>
<dbReference type="EMBL" id="ML178824">
    <property type="protein sequence ID" value="TFL01773.1"/>
    <property type="molecule type" value="Genomic_DNA"/>
</dbReference>